<dbReference type="Pfam" id="PF13380">
    <property type="entry name" value="CoA_binding_2"/>
    <property type="match status" value="1"/>
</dbReference>
<dbReference type="InterPro" id="IPR013815">
    <property type="entry name" value="ATP_grasp_subdomain_1"/>
</dbReference>
<dbReference type="EMBL" id="BAABHK010000004">
    <property type="protein sequence ID" value="GAA4626304.1"/>
    <property type="molecule type" value="Genomic_DNA"/>
</dbReference>
<dbReference type="PANTHER" id="PTHR42793">
    <property type="entry name" value="COA BINDING DOMAIN CONTAINING PROTEIN"/>
    <property type="match status" value="1"/>
</dbReference>
<dbReference type="Gene3D" id="3.30.470.20">
    <property type="entry name" value="ATP-grasp fold, B domain"/>
    <property type="match status" value="1"/>
</dbReference>
<dbReference type="InterPro" id="IPR003781">
    <property type="entry name" value="CoA-bd"/>
</dbReference>
<proteinExistence type="predicted"/>
<dbReference type="Pfam" id="PF13607">
    <property type="entry name" value="Succ_CoA_lig"/>
    <property type="match status" value="1"/>
</dbReference>
<evidence type="ECO:0000259" key="2">
    <source>
        <dbReference type="SMART" id="SM00881"/>
    </source>
</evidence>
<name>A0ABP8U8D2_9ACTN</name>
<dbReference type="InterPro" id="IPR032875">
    <property type="entry name" value="Succ_CoA_lig_flav_dom"/>
</dbReference>
<dbReference type="SUPFAM" id="SSF51735">
    <property type="entry name" value="NAD(P)-binding Rossmann-fold domains"/>
    <property type="match status" value="1"/>
</dbReference>
<organism evidence="3 4">
    <name type="scientific">Actinoallomurus vinaceus</name>
    <dbReference type="NCBI Taxonomy" id="1080074"/>
    <lineage>
        <taxon>Bacteria</taxon>
        <taxon>Bacillati</taxon>
        <taxon>Actinomycetota</taxon>
        <taxon>Actinomycetes</taxon>
        <taxon>Streptosporangiales</taxon>
        <taxon>Thermomonosporaceae</taxon>
        <taxon>Actinoallomurus</taxon>
    </lineage>
</organism>
<comment type="caution">
    <text evidence="3">The sequence shown here is derived from an EMBL/GenBank/DDBJ whole genome shotgun (WGS) entry which is preliminary data.</text>
</comment>
<feature type="domain" description="CoA-binding" evidence="2">
    <location>
        <begin position="312"/>
        <end position="403"/>
    </location>
</feature>
<evidence type="ECO:0000256" key="1">
    <source>
        <dbReference type="SAM" id="MobiDB-lite"/>
    </source>
</evidence>
<sequence>MTDGAESEGVTVTNGAESGGVTGGVEPPGTAVTSGVEPPGPAVTGGAEPPGPAVTGGVERPGTAVTDRADAVPARVAAAEHVVKEFVSGFGIAVPRGATTRSAEDVAVAAGGLTPPLVVKAYGPGLVHKSEAGAVRLGLGSPVEAARAAAEIRAALVGSGVAVEGYLVEEQAPPGVEVIVGAVRDPSFGPVLLVGLGGVWTEVLRDTALRLCPITEDDARRMLSELRGAALLDGFRGSPAVDRDALVKVLLAVGGPGGVVESLGEGFTEFELNPVICTPEGAVAVDARLLGPADVTPRERAEAPAPQDFDRLFAPRGVAVVGASTKRPNFGNMFLGFYRAAGYAGRLVAVHPTADAIDGVPCVPSLEGADVDYALVAVPAERCPDVVREARGIPFVQVMSGGFRETGAARLEDELLAAAHDAGVRLLGPNCMGVYSPAGGQTFIGGRPGRPGRIALISQSGGLAGEVIKVGEHRGLAFSKVATVGNSADVGPAELLRHFAADDDTSVIGLYLEDPRDGRALFDALRAVSKPVVALVGGRSAQGRRAAASHTGAMVGDARVWEALGKQAGLPLVTAQDDLIGALDLLDLHAGRQVPVSPDVLVIGPSGGASVLAADALDRAGLRLGPLPDVDLGLPVGAVPGNPLEIPVGPRGKPDLVGQVVTAVQREADRPYPDVIAHVNVQSFFTFGDSADPLLAYARGVGELQRELTGTRVTLVLRNAEYAPPGVEDELRVIARAAGVPTYRSVEAAATAVAVAKVRDQRRRA</sequence>
<dbReference type="SMART" id="SM00881">
    <property type="entry name" value="CoA_binding"/>
    <property type="match status" value="1"/>
</dbReference>
<evidence type="ECO:0000313" key="3">
    <source>
        <dbReference type="EMBL" id="GAA4626304.1"/>
    </source>
</evidence>
<dbReference type="InterPro" id="IPR036291">
    <property type="entry name" value="NAD(P)-bd_dom_sf"/>
</dbReference>
<dbReference type="Gene3D" id="3.40.50.720">
    <property type="entry name" value="NAD(P)-binding Rossmann-like Domain"/>
    <property type="match status" value="1"/>
</dbReference>
<reference evidence="4" key="1">
    <citation type="journal article" date="2019" name="Int. J. Syst. Evol. Microbiol.">
        <title>The Global Catalogue of Microorganisms (GCM) 10K type strain sequencing project: providing services to taxonomists for standard genome sequencing and annotation.</title>
        <authorList>
            <consortium name="The Broad Institute Genomics Platform"/>
            <consortium name="The Broad Institute Genome Sequencing Center for Infectious Disease"/>
            <person name="Wu L."/>
            <person name="Ma J."/>
        </authorList>
    </citation>
    <scope>NUCLEOTIDE SEQUENCE [LARGE SCALE GENOMIC DNA]</scope>
    <source>
        <strain evidence="4">JCM 17939</strain>
    </source>
</reference>
<dbReference type="PANTHER" id="PTHR42793:SF1">
    <property type="entry name" value="PEPTIDYL-LYSINE N-ACETYLTRANSFERASE PATZ"/>
    <property type="match status" value="1"/>
</dbReference>
<evidence type="ECO:0000313" key="4">
    <source>
        <dbReference type="Proteomes" id="UP001501442"/>
    </source>
</evidence>
<keyword evidence="4" id="KW-1185">Reference proteome</keyword>
<feature type="region of interest" description="Disordered" evidence="1">
    <location>
        <begin position="1"/>
        <end position="61"/>
    </location>
</feature>
<gene>
    <name evidence="3" type="ORF">GCM10023196_034020</name>
</gene>
<protein>
    <recommendedName>
        <fullName evidence="2">CoA-binding domain-containing protein</fullName>
    </recommendedName>
</protein>
<accession>A0ABP8U8D2</accession>
<dbReference type="SUPFAM" id="SSF56059">
    <property type="entry name" value="Glutathione synthetase ATP-binding domain-like"/>
    <property type="match status" value="1"/>
</dbReference>
<dbReference type="Gene3D" id="3.40.50.261">
    <property type="entry name" value="Succinyl-CoA synthetase domains"/>
    <property type="match status" value="2"/>
</dbReference>
<dbReference type="InterPro" id="IPR016102">
    <property type="entry name" value="Succinyl-CoA_synth-like"/>
</dbReference>
<dbReference type="Gene3D" id="3.30.1490.20">
    <property type="entry name" value="ATP-grasp fold, A domain"/>
    <property type="match status" value="1"/>
</dbReference>
<dbReference type="SUPFAM" id="SSF52210">
    <property type="entry name" value="Succinyl-CoA synthetase domains"/>
    <property type="match status" value="2"/>
</dbReference>
<dbReference type="Pfam" id="PF13549">
    <property type="entry name" value="ATP-grasp_5"/>
    <property type="match status" value="1"/>
</dbReference>
<dbReference type="Proteomes" id="UP001501442">
    <property type="component" value="Unassembled WGS sequence"/>
</dbReference>